<dbReference type="PANTHER" id="PTHR30580:SF1">
    <property type="entry name" value="COMF OPERON PROTEIN 1"/>
    <property type="match status" value="1"/>
</dbReference>
<dbReference type="Proteomes" id="UP001056500">
    <property type="component" value="Chromosome"/>
</dbReference>
<dbReference type="PROSITE" id="PS51192">
    <property type="entry name" value="HELICASE_ATP_BIND_1"/>
    <property type="match status" value="1"/>
</dbReference>
<evidence type="ECO:0000259" key="4">
    <source>
        <dbReference type="PROSITE" id="PS51192"/>
    </source>
</evidence>
<organism evidence="6 7">
    <name type="scientific">Brevibacillus ruminantium</name>
    <dbReference type="NCBI Taxonomy" id="2950604"/>
    <lineage>
        <taxon>Bacteria</taxon>
        <taxon>Bacillati</taxon>
        <taxon>Bacillota</taxon>
        <taxon>Bacilli</taxon>
        <taxon>Bacillales</taxon>
        <taxon>Paenibacillaceae</taxon>
        <taxon>Brevibacillus</taxon>
    </lineage>
</organism>
<feature type="domain" description="Helicase ATP-binding" evidence="4">
    <location>
        <begin position="293"/>
        <end position="445"/>
    </location>
</feature>
<keyword evidence="6" id="KW-0347">Helicase</keyword>
<dbReference type="InterPro" id="IPR001650">
    <property type="entry name" value="Helicase_C-like"/>
</dbReference>
<dbReference type="RefSeq" id="WP_251872428.1">
    <property type="nucleotide sequence ID" value="NZ_CP098755.1"/>
</dbReference>
<keyword evidence="7" id="KW-1185">Reference proteome</keyword>
<dbReference type="SMART" id="SM00487">
    <property type="entry name" value="DEXDc"/>
    <property type="match status" value="1"/>
</dbReference>
<evidence type="ECO:0000259" key="5">
    <source>
        <dbReference type="PROSITE" id="PS51194"/>
    </source>
</evidence>
<name>A0ABY4WHL4_9BACL</name>
<feature type="domain" description="Helicase C-terminal" evidence="5">
    <location>
        <begin position="505"/>
        <end position="657"/>
    </location>
</feature>
<reference evidence="6" key="1">
    <citation type="submission" date="2022-06" db="EMBL/GenBank/DDBJ databases">
        <title>Genome sequencing of Brevibacillus sp. BB3-R1.</title>
        <authorList>
            <person name="Heo J."/>
            <person name="Lee D."/>
            <person name="Won M."/>
            <person name="Han B.-H."/>
            <person name="Hong S.-B."/>
            <person name="Kwon S.-W."/>
        </authorList>
    </citation>
    <scope>NUCLEOTIDE SEQUENCE</scope>
    <source>
        <strain evidence="6">BB3-R1</strain>
    </source>
</reference>
<accession>A0ABY4WHL4</accession>
<keyword evidence="2" id="KW-0067">ATP-binding</keyword>
<sequence length="657" mass="73088">MREYLLYIKVSGKAAQAHITPCFQVDQAFWQEREGAQLYVIGKSRSLALAFSLRGKLNEALGERTFTTGSIERLRSMACLYVREASLLYGKQAAGMAPIGENWFSFETVGEPGVISEADDSKWGRSAGSAEAVFSAWDELVDLKGESEKLLSLLGGRALLQEEISVFLAKKGWVSTFPEQALQWIVLSGKAERRPGIEWRVRKGWLRHRLEFQCGRCGSKQSIHLTRCHTCSQGCAYCTECLEMGRSKCCTPYYCVPAQHGGIGRSEAAYLAWQGQYSPMQKLAAEKARQFVASGRPGHTEFLLWAVCGAGKTELLFPSVAETLRSGGRVLIATPRKDVVLELAPRIAKVFPAAQVIAVHGSSAEKWEDSDITIATTHQVMRYYQRFPLVVLDEVDAFPYHNNPVLYHVVSRAVQLGGKTLYLSATPPRYLQKRLVPKSRSVRKWPFFLKKREHSPSKGASSERSSHTHVLLPGRYHGSPLPVPQVCTVNGLHQRLVSGRSVIELLDPLNASLSQGRQVFVFVPRVDQVPLMLQYLQKRLPDYAEFMAGVHAADEEREEKVRQFRAKKLLVMVTTTILERGVTIPRSDVIVIGTEAPVFDEASLVQIAGRVGRSADSPHGTVLFLEAYRTGASRAAIRQINRMNRLAASSEQEGETL</sequence>
<protein>
    <submittedName>
        <fullName evidence="6">DEAD/DEAH box helicase family protein</fullName>
    </submittedName>
</protein>
<dbReference type="GO" id="GO:0004386">
    <property type="term" value="F:helicase activity"/>
    <property type="evidence" value="ECO:0007669"/>
    <property type="project" value="UniProtKB-KW"/>
</dbReference>
<keyword evidence="3" id="KW-0238">DNA-binding</keyword>
<dbReference type="InterPro" id="IPR014001">
    <property type="entry name" value="Helicase_ATP-bd"/>
</dbReference>
<evidence type="ECO:0000313" key="6">
    <source>
        <dbReference type="EMBL" id="USG65335.1"/>
    </source>
</evidence>
<evidence type="ECO:0000256" key="3">
    <source>
        <dbReference type="ARBA" id="ARBA00023125"/>
    </source>
</evidence>
<dbReference type="InterPro" id="IPR011545">
    <property type="entry name" value="DEAD/DEAH_box_helicase_dom"/>
</dbReference>
<dbReference type="Pfam" id="PF00271">
    <property type="entry name" value="Helicase_C"/>
    <property type="match status" value="1"/>
</dbReference>
<dbReference type="Pfam" id="PF00270">
    <property type="entry name" value="DEAD"/>
    <property type="match status" value="1"/>
</dbReference>
<dbReference type="Gene3D" id="3.40.50.300">
    <property type="entry name" value="P-loop containing nucleotide triphosphate hydrolases"/>
    <property type="match status" value="2"/>
</dbReference>
<keyword evidence="1" id="KW-0547">Nucleotide-binding</keyword>
<evidence type="ECO:0000313" key="7">
    <source>
        <dbReference type="Proteomes" id="UP001056500"/>
    </source>
</evidence>
<gene>
    <name evidence="6" type="ORF">NDK47_25045</name>
</gene>
<dbReference type="SMART" id="SM00490">
    <property type="entry name" value="HELICc"/>
    <property type="match status" value="1"/>
</dbReference>
<dbReference type="PROSITE" id="PS51194">
    <property type="entry name" value="HELICASE_CTER"/>
    <property type="match status" value="1"/>
</dbReference>
<dbReference type="EMBL" id="CP098755">
    <property type="protein sequence ID" value="USG65335.1"/>
    <property type="molecule type" value="Genomic_DNA"/>
</dbReference>
<evidence type="ECO:0000256" key="1">
    <source>
        <dbReference type="ARBA" id="ARBA00022741"/>
    </source>
</evidence>
<keyword evidence="6" id="KW-0378">Hydrolase</keyword>
<dbReference type="SUPFAM" id="SSF52540">
    <property type="entry name" value="P-loop containing nucleoside triphosphate hydrolases"/>
    <property type="match status" value="1"/>
</dbReference>
<dbReference type="PANTHER" id="PTHR30580">
    <property type="entry name" value="PRIMOSOMAL PROTEIN N"/>
    <property type="match status" value="1"/>
</dbReference>
<evidence type="ECO:0000256" key="2">
    <source>
        <dbReference type="ARBA" id="ARBA00022840"/>
    </source>
</evidence>
<proteinExistence type="predicted"/>
<dbReference type="InterPro" id="IPR027417">
    <property type="entry name" value="P-loop_NTPase"/>
</dbReference>